<feature type="domain" description="Transcription regulator PadR N-terminal" evidence="1">
    <location>
        <begin position="12"/>
        <end position="85"/>
    </location>
</feature>
<dbReference type="RefSeq" id="WP_339576349.1">
    <property type="nucleotide sequence ID" value="NZ_JBBIAA010000046.1"/>
</dbReference>
<comment type="caution">
    <text evidence="2">The sequence shown here is derived from an EMBL/GenBank/DDBJ whole genome shotgun (WGS) entry which is preliminary data.</text>
</comment>
<dbReference type="Gene3D" id="1.10.10.10">
    <property type="entry name" value="Winged helix-like DNA-binding domain superfamily/Winged helix DNA-binding domain"/>
    <property type="match status" value="1"/>
</dbReference>
<sequence>MPRDLTEPAFWVLTALSEAPRHGYAVLGRVEELSAGQSPLRVTTLYATLERLERDGRIRVVSEEVVDGRARRTYEVTVEGRQVLSQETERLMVRARAARASLGQARPVWTRASGWAHA</sequence>
<organism evidence="2 3">
    <name type="scientific">Pseudokineococcus basanitobsidens</name>
    <dbReference type="NCBI Taxonomy" id="1926649"/>
    <lineage>
        <taxon>Bacteria</taxon>
        <taxon>Bacillati</taxon>
        <taxon>Actinomycetota</taxon>
        <taxon>Actinomycetes</taxon>
        <taxon>Kineosporiales</taxon>
        <taxon>Kineosporiaceae</taxon>
        <taxon>Pseudokineococcus</taxon>
    </lineage>
</organism>
<proteinExistence type="predicted"/>
<name>A0ABU8RPE7_9ACTN</name>
<dbReference type="InterPro" id="IPR036388">
    <property type="entry name" value="WH-like_DNA-bd_sf"/>
</dbReference>
<dbReference type="InterPro" id="IPR036390">
    <property type="entry name" value="WH_DNA-bd_sf"/>
</dbReference>
<dbReference type="PANTHER" id="PTHR33169">
    <property type="entry name" value="PADR-FAMILY TRANSCRIPTIONAL REGULATOR"/>
    <property type="match status" value="1"/>
</dbReference>
<dbReference type="PANTHER" id="PTHR33169:SF13">
    <property type="entry name" value="PADR-FAMILY TRANSCRIPTIONAL REGULATOR"/>
    <property type="match status" value="1"/>
</dbReference>
<dbReference type="Proteomes" id="UP001387100">
    <property type="component" value="Unassembled WGS sequence"/>
</dbReference>
<dbReference type="InterPro" id="IPR005149">
    <property type="entry name" value="Tscrpt_reg_PadR_N"/>
</dbReference>
<dbReference type="InterPro" id="IPR052509">
    <property type="entry name" value="Metal_resp_DNA-bind_regulator"/>
</dbReference>
<dbReference type="SUPFAM" id="SSF46785">
    <property type="entry name" value="Winged helix' DNA-binding domain"/>
    <property type="match status" value="1"/>
</dbReference>
<accession>A0ABU8RPE7</accession>
<dbReference type="Pfam" id="PF03551">
    <property type="entry name" value="PadR"/>
    <property type="match status" value="1"/>
</dbReference>
<dbReference type="EMBL" id="JBBIAA010000046">
    <property type="protein sequence ID" value="MEJ5946976.1"/>
    <property type="molecule type" value="Genomic_DNA"/>
</dbReference>
<evidence type="ECO:0000313" key="2">
    <source>
        <dbReference type="EMBL" id="MEJ5946976.1"/>
    </source>
</evidence>
<gene>
    <name evidence="2" type="ORF">WDZ17_16905</name>
</gene>
<protein>
    <submittedName>
        <fullName evidence="2">PadR family transcriptional regulator</fullName>
    </submittedName>
</protein>
<evidence type="ECO:0000259" key="1">
    <source>
        <dbReference type="Pfam" id="PF03551"/>
    </source>
</evidence>
<evidence type="ECO:0000313" key="3">
    <source>
        <dbReference type="Proteomes" id="UP001387100"/>
    </source>
</evidence>
<keyword evidence="3" id="KW-1185">Reference proteome</keyword>
<reference evidence="2 3" key="1">
    <citation type="journal article" date="2017" name="Int. J. Syst. Evol. Microbiol.">
        <title>Pseudokineococcus basanitobsidens sp. nov., isolated from volcanic rock.</title>
        <authorList>
            <person name="Lee D.W."/>
            <person name="Park M.Y."/>
            <person name="Kim J.J."/>
            <person name="Kim B.S."/>
        </authorList>
    </citation>
    <scope>NUCLEOTIDE SEQUENCE [LARGE SCALE GENOMIC DNA]</scope>
    <source>
        <strain evidence="2 3">DSM 103726</strain>
    </source>
</reference>